<comment type="caution">
    <text evidence="1">The sequence shown here is derived from an EMBL/GenBank/DDBJ whole genome shotgun (WGS) entry which is preliminary data.</text>
</comment>
<evidence type="ECO:0008006" key="3">
    <source>
        <dbReference type="Google" id="ProtNLM"/>
    </source>
</evidence>
<keyword evidence="2" id="KW-1185">Reference proteome</keyword>
<sequence>MKEPILMISDLHLAHRVSRITDVAALRPLLEGAGTVIFNGDTWQELATSLEKESAAMLQELKELCADLGCEPIFLSGNHDPGWEGKGWVELAGGKIIVTHGDAILYGGSPWKREVLTGGGAVEQAWAKYPGAWENPEIRIKVAREIASKLPSVKHPGGRHLFQRAWDAVVPPQRGLEMVMAWLSQGVEGGKFCDRYFPEAEILIIGHFHWQGCWRVGHRIVINTGSFLPPSRAHWVEWKDGLLSRGVIAEPKGAYRKGTILDVWRV</sequence>
<gene>
    <name evidence="1" type="ORF">JIN85_17470</name>
</gene>
<evidence type="ECO:0000313" key="2">
    <source>
        <dbReference type="Proteomes" id="UP000603141"/>
    </source>
</evidence>
<name>A0A934VXU3_9BACT</name>
<dbReference type="RefSeq" id="WP_200273201.1">
    <property type="nucleotide sequence ID" value="NZ_JAENIJ010000038.1"/>
</dbReference>
<dbReference type="Gene3D" id="3.60.21.10">
    <property type="match status" value="1"/>
</dbReference>
<proteinExistence type="predicted"/>
<dbReference type="EMBL" id="JAENIJ010000038">
    <property type="protein sequence ID" value="MBK1884213.1"/>
    <property type="molecule type" value="Genomic_DNA"/>
</dbReference>
<organism evidence="1 2">
    <name type="scientific">Luteolibacter pohnpeiensis</name>
    <dbReference type="NCBI Taxonomy" id="454153"/>
    <lineage>
        <taxon>Bacteria</taxon>
        <taxon>Pseudomonadati</taxon>
        <taxon>Verrucomicrobiota</taxon>
        <taxon>Verrucomicrobiia</taxon>
        <taxon>Verrucomicrobiales</taxon>
        <taxon>Verrucomicrobiaceae</taxon>
        <taxon>Luteolibacter</taxon>
    </lineage>
</organism>
<dbReference type="AlphaFoldDB" id="A0A934VXU3"/>
<dbReference type="SUPFAM" id="SSF56300">
    <property type="entry name" value="Metallo-dependent phosphatases"/>
    <property type="match status" value="1"/>
</dbReference>
<dbReference type="InterPro" id="IPR029052">
    <property type="entry name" value="Metallo-depent_PP-like"/>
</dbReference>
<dbReference type="Proteomes" id="UP000603141">
    <property type="component" value="Unassembled WGS sequence"/>
</dbReference>
<accession>A0A934VXU3</accession>
<protein>
    <recommendedName>
        <fullName evidence="3">Calcineurin-like phosphoesterase domain-containing protein</fullName>
    </recommendedName>
</protein>
<reference evidence="1" key="1">
    <citation type="submission" date="2021-01" db="EMBL/GenBank/DDBJ databases">
        <title>Modified the classification status of verrucomicrobia.</title>
        <authorList>
            <person name="Feng X."/>
        </authorList>
    </citation>
    <scope>NUCLEOTIDE SEQUENCE</scope>
    <source>
        <strain evidence="1">KCTC 22041</strain>
    </source>
</reference>
<evidence type="ECO:0000313" key="1">
    <source>
        <dbReference type="EMBL" id="MBK1884213.1"/>
    </source>
</evidence>